<evidence type="ECO:0000256" key="1">
    <source>
        <dbReference type="SAM" id="Phobius"/>
    </source>
</evidence>
<keyword evidence="1" id="KW-1133">Transmembrane helix</keyword>
<keyword evidence="1" id="KW-0812">Transmembrane</keyword>
<protein>
    <submittedName>
        <fullName evidence="2">Uncharacterized protein</fullName>
    </submittedName>
</protein>
<reference evidence="2" key="1">
    <citation type="submission" date="2021-01" db="EMBL/GenBank/DDBJ databases">
        <title>Whole genome shotgun sequence of Actinoplanes capillaceus NBRC 16408.</title>
        <authorList>
            <person name="Komaki H."/>
            <person name="Tamura T."/>
        </authorList>
    </citation>
    <scope>NUCLEOTIDE SEQUENCE [LARGE SCALE GENOMIC DNA]</scope>
    <source>
        <strain evidence="2">NBRC 16408</strain>
    </source>
</reference>
<name>A0ABQ3WUX5_9ACTN</name>
<organism evidence="2">
    <name type="scientific">Actinoplanes campanulatus</name>
    <dbReference type="NCBI Taxonomy" id="113559"/>
    <lineage>
        <taxon>Bacteria</taxon>
        <taxon>Bacillati</taxon>
        <taxon>Actinomycetota</taxon>
        <taxon>Actinomycetes</taxon>
        <taxon>Micromonosporales</taxon>
        <taxon>Micromonosporaceae</taxon>
        <taxon>Actinoplanes</taxon>
    </lineage>
</organism>
<keyword evidence="1" id="KW-0472">Membrane</keyword>
<feature type="transmembrane region" description="Helical" evidence="1">
    <location>
        <begin position="33"/>
        <end position="52"/>
    </location>
</feature>
<evidence type="ECO:0000313" key="2">
    <source>
        <dbReference type="EMBL" id="GID50074.1"/>
    </source>
</evidence>
<gene>
    <name evidence="2" type="ORF">Aca07nite_73490</name>
</gene>
<dbReference type="RefSeq" id="WP_204300143.1">
    <property type="nucleotide sequence ID" value="NZ_BAAAGQ010000017.1"/>
</dbReference>
<accession>A0ABQ3WUX5</accession>
<comment type="caution">
    <text evidence="2">The sequence shown here is derived from an EMBL/GenBank/DDBJ whole genome shotgun (WGS) entry which is preliminary data.</text>
</comment>
<dbReference type="EMBL" id="BOMF01000139">
    <property type="protein sequence ID" value="GID50074.1"/>
    <property type="molecule type" value="Genomic_DNA"/>
</dbReference>
<proteinExistence type="predicted"/>
<sequence length="64" mass="6694">MFHQLAAYVTVYAFAIRDRVSRSGRDGGYSTESVAVTAALVALALAAIALLGPKVKAKIEGITL</sequence>